<organism evidence="2 3">
    <name type="scientific">Ureibacillus thermophilus</name>
    <dbReference type="NCBI Taxonomy" id="367743"/>
    <lineage>
        <taxon>Bacteria</taxon>
        <taxon>Bacillati</taxon>
        <taxon>Bacillota</taxon>
        <taxon>Bacilli</taxon>
        <taxon>Bacillales</taxon>
        <taxon>Caryophanaceae</taxon>
        <taxon>Ureibacillus</taxon>
    </lineage>
</organism>
<feature type="domain" description="EAL" evidence="1">
    <location>
        <begin position="31"/>
        <end position="284"/>
    </location>
</feature>
<dbReference type="Gene3D" id="3.20.20.450">
    <property type="entry name" value="EAL domain"/>
    <property type="match status" value="1"/>
</dbReference>
<dbReference type="KEGG" id="uth:DKZ56_07850"/>
<keyword evidence="3" id="KW-1185">Reference proteome</keyword>
<proteinExistence type="predicted"/>
<dbReference type="SMART" id="SM00052">
    <property type="entry name" value="EAL"/>
    <property type="match status" value="1"/>
</dbReference>
<dbReference type="RefSeq" id="WP_208649477.1">
    <property type="nucleotide sequence ID" value="NZ_CP036528.1"/>
</dbReference>
<dbReference type="Pfam" id="PF00563">
    <property type="entry name" value="EAL"/>
    <property type="match status" value="1"/>
</dbReference>
<dbReference type="InterPro" id="IPR050706">
    <property type="entry name" value="Cyclic-di-GMP_PDE-like"/>
</dbReference>
<dbReference type="InterPro" id="IPR001633">
    <property type="entry name" value="EAL_dom"/>
</dbReference>
<dbReference type="AlphaFoldDB" id="A0A4P6UW09"/>
<name>A0A4P6UW09_9BACL</name>
<dbReference type="PROSITE" id="PS50883">
    <property type="entry name" value="EAL"/>
    <property type="match status" value="1"/>
</dbReference>
<gene>
    <name evidence="2" type="ORF">DKZ56_07850</name>
</gene>
<dbReference type="GO" id="GO:0071111">
    <property type="term" value="F:cyclic-guanylate-specific phosphodiesterase activity"/>
    <property type="evidence" value="ECO:0007669"/>
    <property type="project" value="InterPro"/>
</dbReference>
<reference evidence="2 3" key="1">
    <citation type="submission" date="2019-02" db="EMBL/GenBank/DDBJ databases">
        <title>Ureibacillus thermophilus.</title>
        <authorList>
            <person name="Sunny J.S."/>
            <person name="Natarajan A."/>
            <person name="Saleena L.M."/>
        </authorList>
    </citation>
    <scope>NUCLEOTIDE SEQUENCE [LARGE SCALE GENOMIC DNA]</scope>
    <source>
        <strain evidence="2 3">LM102</strain>
    </source>
</reference>
<accession>A0A4P6UW09</accession>
<dbReference type="InterPro" id="IPR035919">
    <property type="entry name" value="EAL_sf"/>
</dbReference>
<evidence type="ECO:0000313" key="2">
    <source>
        <dbReference type="EMBL" id="QBK25782.1"/>
    </source>
</evidence>
<dbReference type="Proteomes" id="UP000291151">
    <property type="component" value="Chromosome"/>
</dbReference>
<dbReference type="PANTHER" id="PTHR33121">
    <property type="entry name" value="CYCLIC DI-GMP PHOSPHODIESTERASE PDEF"/>
    <property type="match status" value="1"/>
</dbReference>
<protein>
    <submittedName>
        <fullName evidence="2">EAL domain-containing protein</fullName>
    </submittedName>
</protein>
<sequence length="284" mass="33403">MISALFTKEKNSNLISYLKRIFNHYQEDLMYVKRIHELEKIIRHGDMTTVFQPIVNIQTNETFGFEALNRPNNSDLFPTTDQFYDFVGKTDLVFKFERFCRNLSFNRFLERIDNKFNNHQFVLFINIHPYVLLDKNYNFGETRQLLNELNISPENVVFELTEKSAVTDYQEFERVLDHYRNQGYRIAIDDVGSGYNSLKSLVYLKPEFVKIDRTLIQHIDTVEPSQQIVSLIYNFAEQSGTKIIAEGIERMEEIQFLQKIGIHYGQGYAIGRPDIDVKLGTLPK</sequence>
<evidence type="ECO:0000259" key="1">
    <source>
        <dbReference type="PROSITE" id="PS50883"/>
    </source>
</evidence>
<dbReference type="PANTHER" id="PTHR33121:SF76">
    <property type="entry name" value="SIGNALING PROTEIN"/>
    <property type="match status" value="1"/>
</dbReference>
<evidence type="ECO:0000313" key="3">
    <source>
        <dbReference type="Proteomes" id="UP000291151"/>
    </source>
</evidence>
<dbReference type="SUPFAM" id="SSF141868">
    <property type="entry name" value="EAL domain-like"/>
    <property type="match status" value="1"/>
</dbReference>
<dbReference type="CDD" id="cd01948">
    <property type="entry name" value="EAL"/>
    <property type="match status" value="1"/>
</dbReference>
<dbReference type="EMBL" id="CP036528">
    <property type="protein sequence ID" value="QBK25782.1"/>
    <property type="molecule type" value="Genomic_DNA"/>
</dbReference>